<dbReference type="OrthoDB" id="1732493at2759"/>
<keyword evidence="6 11" id="KW-0547">Nucleotide-binding</keyword>
<dbReference type="GO" id="GO:0010468">
    <property type="term" value="P:regulation of gene expression"/>
    <property type="evidence" value="ECO:0007669"/>
    <property type="project" value="TreeGrafter"/>
</dbReference>
<dbReference type="Gene3D" id="3.30.200.20">
    <property type="entry name" value="Phosphorylase Kinase, domain 1"/>
    <property type="match status" value="1"/>
</dbReference>
<dbReference type="Gene3D" id="1.10.510.10">
    <property type="entry name" value="Transferase(Phosphotransferase) domain 1"/>
    <property type="match status" value="1"/>
</dbReference>
<dbReference type="InterPro" id="IPR011009">
    <property type="entry name" value="Kinase-like_dom_sf"/>
</dbReference>
<dbReference type="GO" id="GO:0005524">
    <property type="term" value="F:ATP binding"/>
    <property type="evidence" value="ECO:0007669"/>
    <property type="project" value="UniProtKB-UniRule"/>
</dbReference>
<feature type="binding site" evidence="11">
    <location>
        <position position="53"/>
    </location>
    <ligand>
        <name>ATP</name>
        <dbReference type="ChEBI" id="CHEBI:30616"/>
    </ligand>
</feature>
<dbReference type="FunFam" id="1.10.510.10:FF:000624">
    <property type="entry name" value="Mitogen-activated protein kinase"/>
    <property type="match status" value="1"/>
</dbReference>
<dbReference type="PANTHER" id="PTHR24056">
    <property type="entry name" value="CELL DIVISION PROTEIN KINASE"/>
    <property type="match status" value="1"/>
</dbReference>
<accession>A0A087SNJ9</accession>
<comment type="catalytic activity">
    <reaction evidence="9">
        <text>L-threonyl-[protein] + ATP = O-phospho-L-threonyl-[protein] + ADP + H(+)</text>
        <dbReference type="Rhea" id="RHEA:46608"/>
        <dbReference type="Rhea" id="RHEA-COMP:11060"/>
        <dbReference type="Rhea" id="RHEA-COMP:11605"/>
        <dbReference type="ChEBI" id="CHEBI:15378"/>
        <dbReference type="ChEBI" id="CHEBI:30013"/>
        <dbReference type="ChEBI" id="CHEBI:30616"/>
        <dbReference type="ChEBI" id="CHEBI:61977"/>
        <dbReference type="ChEBI" id="CHEBI:456216"/>
        <dbReference type="EC" id="2.7.11.22"/>
    </reaction>
</comment>
<evidence type="ECO:0000256" key="2">
    <source>
        <dbReference type="ARBA" id="ARBA00012425"/>
    </source>
</evidence>
<dbReference type="KEGG" id="apro:F751_4573"/>
<dbReference type="GO" id="GO:0010389">
    <property type="term" value="P:regulation of G2/M transition of mitotic cell cycle"/>
    <property type="evidence" value="ECO:0007669"/>
    <property type="project" value="TreeGrafter"/>
</dbReference>
<reference evidence="15" key="4">
    <citation type="submission" date="2018-11" db="EMBL/GenBank/DDBJ databases">
        <title>Characterization of plant carbon substrate utilization by Auxenochlorella protothecoides.</title>
        <authorList>
            <person name="Vogler B.W."/>
            <person name="Starkenburg S.R."/>
            <person name="Sudasinghe N."/>
            <person name="Schambach J.Y."/>
            <person name="Rollin J.A."/>
            <person name="Pattathil S."/>
            <person name="Barry A.N."/>
        </authorList>
    </citation>
    <scope>NUCLEOTIDE SEQUENCE [LARGE SCALE GENOMIC DNA]</scope>
    <source>
        <strain evidence="15">UTEX 25</strain>
    </source>
</reference>
<dbReference type="InterPro" id="IPR050108">
    <property type="entry name" value="CDK"/>
</dbReference>
<dbReference type="EC" id="2.7.11.22" evidence="2"/>
<evidence type="ECO:0000256" key="6">
    <source>
        <dbReference type="ARBA" id="ARBA00022741"/>
    </source>
</evidence>
<organism evidence="14 16">
    <name type="scientific">Auxenochlorella protothecoides</name>
    <name type="common">Green microalga</name>
    <name type="synonym">Chlorella protothecoides</name>
    <dbReference type="NCBI Taxonomy" id="3075"/>
    <lineage>
        <taxon>Eukaryota</taxon>
        <taxon>Viridiplantae</taxon>
        <taxon>Chlorophyta</taxon>
        <taxon>core chlorophytes</taxon>
        <taxon>Trebouxiophyceae</taxon>
        <taxon>Chlorellales</taxon>
        <taxon>Chlorellaceae</taxon>
        <taxon>Auxenochlorella</taxon>
    </lineage>
</organism>
<dbReference type="GO" id="GO:0004693">
    <property type="term" value="F:cyclin-dependent protein serine/threonine kinase activity"/>
    <property type="evidence" value="ECO:0007669"/>
    <property type="project" value="UniProtKB-EC"/>
</dbReference>
<evidence type="ECO:0000256" key="1">
    <source>
        <dbReference type="ARBA" id="ARBA00006485"/>
    </source>
</evidence>
<dbReference type="PANTHER" id="PTHR24056:SF548">
    <property type="entry name" value="CYCLIN-DEPENDENT KINASE A-1"/>
    <property type="match status" value="1"/>
</dbReference>
<evidence type="ECO:0000256" key="5">
    <source>
        <dbReference type="ARBA" id="ARBA00022679"/>
    </source>
</evidence>
<dbReference type="Pfam" id="PF00069">
    <property type="entry name" value="Pkinase"/>
    <property type="match status" value="2"/>
</dbReference>
<proteinExistence type="inferred from homology"/>
<reference evidence="14 16" key="1">
    <citation type="journal article" date="2014" name="BMC Genomics">
        <title>Oil accumulation mechanisms of the oleaginous microalga Chlorella protothecoides revealed through its genome, transcriptomes, and proteomes.</title>
        <authorList>
            <person name="Gao C."/>
            <person name="Wang Y."/>
            <person name="Shen Y."/>
            <person name="Yan D."/>
            <person name="He X."/>
            <person name="Dai J."/>
            <person name="Wu Q."/>
        </authorList>
    </citation>
    <scope>NUCLEOTIDE SEQUENCE [LARGE SCALE GENOMIC DNA]</scope>
    <source>
        <strain evidence="14 16">0710</strain>
    </source>
</reference>
<evidence type="ECO:0000256" key="9">
    <source>
        <dbReference type="ARBA" id="ARBA00047811"/>
    </source>
</evidence>
<comment type="catalytic activity">
    <reaction evidence="10">
        <text>L-seryl-[protein] + ATP = O-phospho-L-seryl-[protein] + ADP + H(+)</text>
        <dbReference type="Rhea" id="RHEA:17989"/>
        <dbReference type="Rhea" id="RHEA-COMP:9863"/>
        <dbReference type="Rhea" id="RHEA-COMP:11604"/>
        <dbReference type="ChEBI" id="CHEBI:15378"/>
        <dbReference type="ChEBI" id="CHEBI:29999"/>
        <dbReference type="ChEBI" id="CHEBI:30616"/>
        <dbReference type="ChEBI" id="CHEBI:83421"/>
        <dbReference type="ChEBI" id="CHEBI:456216"/>
        <dbReference type="EC" id="2.7.11.22"/>
    </reaction>
</comment>
<gene>
    <name evidence="15" type="ORF">APUTEX25_002289</name>
    <name evidence="14" type="ORF">F751_4573</name>
</gene>
<dbReference type="Proteomes" id="UP000279271">
    <property type="component" value="Unassembled WGS sequence"/>
</dbReference>
<reference evidence="15" key="3">
    <citation type="submission" date="2018-10" db="EMBL/GenBank/DDBJ databases">
        <authorList>
            <person name="Hovde B."/>
            <person name="Zhang X."/>
        </authorList>
    </citation>
    <scope>NUCLEOTIDE SEQUENCE [LARGE SCALE GENOMIC DNA]</scope>
    <source>
        <strain evidence="15">UTEX 25</strain>
    </source>
</reference>
<dbReference type="GeneID" id="23615964"/>
<dbReference type="EMBL" id="QOKY01000130">
    <property type="protein sequence ID" value="RMZ57057.1"/>
    <property type="molecule type" value="Genomic_DNA"/>
</dbReference>
<dbReference type="GO" id="GO:0051445">
    <property type="term" value="P:regulation of meiotic cell cycle"/>
    <property type="evidence" value="ECO:0007669"/>
    <property type="project" value="TreeGrafter"/>
</dbReference>
<evidence type="ECO:0000313" key="16">
    <source>
        <dbReference type="Proteomes" id="UP000028924"/>
    </source>
</evidence>
<evidence type="ECO:0000256" key="10">
    <source>
        <dbReference type="ARBA" id="ARBA00048367"/>
    </source>
</evidence>
<dbReference type="eggNOG" id="KOG0594">
    <property type="taxonomic scope" value="Eukaryota"/>
</dbReference>
<evidence type="ECO:0000256" key="8">
    <source>
        <dbReference type="ARBA" id="ARBA00022840"/>
    </source>
</evidence>
<evidence type="ECO:0000313" key="14">
    <source>
        <dbReference type="EMBL" id="KFM27303.1"/>
    </source>
</evidence>
<evidence type="ECO:0000256" key="3">
    <source>
        <dbReference type="ARBA" id="ARBA00022527"/>
    </source>
</evidence>
<dbReference type="RefSeq" id="XP_011400270.1">
    <property type="nucleotide sequence ID" value="XM_011401968.1"/>
</dbReference>
<keyword evidence="4" id="KW-0597">Phosphoprotein</keyword>
<evidence type="ECO:0000313" key="17">
    <source>
        <dbReference type="Proteomes" id="UP000279271"/>
    </source>
</evidence>
<evidence type="ECO:0000256" key="11">
    <source>
        <dbReference type="PROSITE-ProRule" id="PRU10141"/>
    </source>
</evidence>
<keyword evidence="8 11" id="KW-0067">ATP-binding</keyword>
<dbReference type="FunFam" id="3.30.200.20:FF:000375">
    <property type="entry name" value="Cell division related protein kinase 2"/>
    <property type="match status" value="1"/>
</dbReference>
<dbReference type="STRING" id="3075.A0A087SNJ9"/>
<dbReference type="GO" id="GO:0000307">
    <property type="term" value="C:cyclin-dependent protein kinase holoenzyme complex"/>
    <property type="evidence" value="ECO:0007669"/>
    <property type="project" value="TreeGrafter"/>
</dbReference>
<dbReference type="PROSITE" id="PS00107">
    <property type="entry name" value="PROTEIN_KINASE_ATP"/>
    <property type="match status" value="1"/>
</dbReference>
<reference evidence="17" key="2">
    <citation type="journal article" date="2018" name="Algal Res.">
        <title>Characterization of plant carbon substrate utilization by Auxenochlorella protothecoides.</title>
        <authorList>
            <person name="Vogler B.W."/>
            <person name="Starkenburg S.R."/>
            <person name="Sudasinghe N."/>
            <person name="Schambach J.Y."/>
            <person name="Rollin J.A."/>
            <person name="Pattathil S."/>
            <person name="Barry A.N."/>
        </authorList>
    </citation>
    <scope>NUCLEOTIDE SEQUENCE [LARGE SCALE GENOMIC DNA]</scope>
    <source>
        <strain evidence="17">UTEX 25</strain>
    </source>
</reference>
<keyword evidence="16" id="KW-1185">Reference proteome</keyword>
<keyword evidence="3" id="KW-0723">Serine/threonine-protein kinase</keyword>
<protein>
    <recommendedName>
        <fullName evidence="2">cyclin-dependent kinase</fullName>
        <ecNumber evidence="2">2.7.11.22</ecNumber>
    </recommendedName>
</protein>
<dbReference type="AlphaFoldDB" id="A0A087SNJ9"/>
<evidence type="ECO:0000259" key="13">
    <source>
        <dbReference type="PROSITE" id="PS50011"/>
    </source>
</evidence>
<dbReference type="Proteomes" id="UP000028924">
    <property type="component" value="Unassembled WGS sequence"/>
</dbReference>
<dbReference type="GO" id="GO:0007165">
    <property type="term" value="P:signal transduction"/>
    <property type="evidence" value="ECO:0007669"/>
    <property type="project" value="TreeGrafter"/>
</dbReference>
<dbReference type="EMBL" id="KL662144">
    <property type="protein sequence ID" value="KFM27303.1"/>
    <property type="molecule type" value="Genomic_DNA"/>
</dbReference>
<dbReference type="InterPro" id="IPR017441">
    <property type="entry name" value="Protein_kinase_ATP_BS"/>
</dbReference>
<evidence type="ECO:0000256" key="7">
    <source>
        <dbReference type="ARBA" id="ARBA00022777"/>
    </source>
</evidence>
<evidence type="ECO:0000256" key="12">
    <source>
        <dbReference type="SAM" id="MobiDB-lite"/>
    </source>
</evidence>
<evidence type="ECO:0000313" key="15">
    <source>
        <dbReference type="EMBL" id="RMZ57057.1"/>
    </source>
</evidence>
<comment type="similarity">
    <text evidence="1">Belongs to the protein kinase superfamily. CMGC Ser/Thr protein kinase family. CDC2/CDKX subfamily.</text>
</comment>
<dbReference type="InterPro" id="IPR000719">
    <property type="entry name" value="Prot_kinase_dom"/>
</dbReference>
<dbReference type="PROSITE" id="PS50011">
    <property type="entry name" value="PROTEIN_KINASE_DOM"/>
    <property type="match status" value="1"/>
</dbReference>
<feature type="domain" description="Protein kinase" evidence="13">
    <location>
        <begin position="24"/>
        <end position="292"/>
    </location>
</feature>
<name>A0A087SNJ9_AUXPR</name>
<evidence type="ECO:0000256" key="4">
    <source>
        <dbReference type="ARBA" id="ARBA00022553"/>
    </source>
</evidence>
<keyword evidence="7 14" id="KW-0418">Kinase</keyword>
<keyword evidence="5" id="KW-0808">Transferase</keyword>
<sequence>MSAAIHLQGPHAHPPSLPPAPVQYHQVGKIGEGTYGVVFRAHDRVTNRLLALKQIRRGEGAELLRHRLEAEEEGVPSTAIREISLLKELQHENIVSLYDVVHEDRKLYLVFEFLDVDLKKSMDSNPAAFKDPALVKNLLIEEKTNTLKLADFGLARAFGIPVRAYTHEVITLWYRAPEILLGSKHYATPVDLWSIGCIFAEMALQKPLFPGDSEIDELLKIFQLLGTPDETVWPGVSQLPDYKSIFPQWRPKPLAPLIPGLCPAGIDLLSRLLEYDPNRRITARAALDHVYFDDLRAARGRPA</sequence>
<feature type="region of interest" description="Disordered" evidence="12">
    <location>
        <begin position="1"/>
        <end position="20"/>
    </location>
</feature>
<dbReference type="GO" id="GO:0005634">
    <property type="term" value="C:nucleus"/>
    <property type="evidence" value="ECO:0007669"/>
    <property type="project" value="TreeGrafter"/>
</dbReference>
<dbReference type="GO" id="GO:0030332">
    <property type="term" value="F:cyclin binding"/>
    <property type="evidence" value="ECO:0007669"/>
    <property type="project" value="TreeGrafter"/>
</dbReference>
<dbReference type="GO" id="GO:0005737">
    <property type="term" value="C:cytoplasm"/>
    <property type="evidence" value="ECO:0007669"/>
    <property type="project" value="TreeGrafter"/>
</dbReference>
<dbReference type="GO" id="GO:0000082">
    <property type="term" value="P:G1/S transition of mitotic cell cycle"/>
    <property type="evidence" value="ECO:0007669"/>
    <property type="project" value="TreeGrafter"/>
</dbReference>
<dbReference type="SUPFAM" id="SSF56112">
    <property type="entry name" value="Protein kinase-like (PK-like)"/>
    <property type="match status" value="1"/>
</dbReference>